<evidence type="ECO:0000256" key="4">
    <source>
        <dbReference type="ARBA" id="ARBA00022692"/>
    </source>
</evidence>
<keyword evidence="6 9" id="KW-1133">Transmembrane helix</keyword>
<dbReference type="OrthoDB" id="2183538at2"/>
<comment type="function">
    <text evidence="9">May be involved in the proteolytic processing of a quorum sensing system signal molecule precursor.</text>
</comment>
<dbReference type="GO" id="GO:0005886">
    <property type="term" value="C:plasma membrane"/>
    <property type="evidence" value="ECO:0007669"/>
    <property type="project" value="UniProtKB-SubCell"/>
</dbReference>
<dbReference type="EC" id="3.4.-.-" evidence="9"/>
<keyword evidence="8 9" id="KW-0472">Membrane</keyword>
<keyword evidence="3 9" id="KW-0645">Protease</keyword>
<evidence type="ECO:0000256" key="7">
    <source>
        <dbReference type="ARBA" id="ARBA00023026"/>
    </source>
</evidence>
<dbReference type="InterPro" id="IPR006741">
    <property type="entry name" value="AgrB"/>
</dbReference>
<feature type="transmembrane region" description="Helical" evidence="9">
    <location>
        <begin position="165"/>
        <end position="184"/>
    </location>
</feature>
<reference evidence="10 11" key="1">
    <citation type="submission" date="2017-06" db="EMBL/GenBank/DDBJ databases">
        <authorList>
            <consortium name="Pathogen Informatics"/>
        </authorList>
    </citation>
    <scope>NUCLEOTIDE SEQUENCE [LARGE SCALE GENOMIC DNA]</scope>
    <source>
        <strain evidence="10 11">NCTC13839</strain>
    </source>
</reference>
<keyword evidence="2 9" id="KW-0673">Quorum sensing</keyword>
<dbReference type="RefSeq" id="WP_095086929.1">
    <property type="nucleotide sequence ID" value="NZ_BMDM01000006.1"/>
</dbReference>
<evidence type="ECO:0000313" key="11">
    <source>
        <dbReference type="Proteomes" id="UP000242084"/>
    </source>
</evidence>
<dbReference type="KEGG" id="sste:SAMEA4384403_0754"/>
<evidence type="ECO:0000313" key="10">
    <source>
        <dbReference type="EMBL" id="SNV61581.1"/>
    </source>
</evidence>
<proteinExistence type="inferred from homology"/>
<evidence type="ECO:0000256" key="3">
    <source>
        <dbReference type="ARBA" id="ARBA00022670"/>
    </source>
</evidence>
<evidence type="ECO:0000256" key="1">
    <source>
        <dbReference type="ARBA" id="ARBA00022475"/>
    </source>
</evidence>
<name>A0A239YQV6_9STAP</name>
<protein>
    <recommendedName>
        <fullName evidence="9">Putative AgrB-like protein</fullName>
        <ecNumber evidence="9">3.4.-.-</ecNumber>
    </recommendedName>
</protein>
<evidence type="ECO:0000256" key="8">
    <source>
        <dbReference type="ARBA" id="ARBA00023136"/>
    </source>
</evidence>
<comment type="subcellular location">
    <subcellularLocation>
        <location evidence="9">Cell membrane</location>
        <topology evidence="9">Multi-pass membrane protein</topology>
    </subcellularLocation>
</comment>
<evidence type="ECO:0000256" key="5">
    <source>
        <dbReference type="ARBA" id="ARBA00022801"/>
    </source>
</evidence>
<feature type="transmembrane region" description="Helical" evidence="9">
    <location>
        <begin position="45"/>
        <end position="70"/>
    </location>
</feature>
<dbReference type="SMART" id="SM00793">
    <property type="entry name" value="AgrB"/>
    <property type="match status" value="1"/>
</dbReference>
<dbReference type="AlphaFoldDB" id="A0A239YQV6"/>
<organism evidence="10 11">
    <name type="scientific">Mammaliicoccus stepanovicii</name>
    <dbReference type="NCBI Taxonomy" id="643214"/>
    <lineage>
        <taxon>Bacteria</taxon>
        <taxon>Bacillati</taxon>
        <taxon>Bacillota</taxon>
        <taxon>Bacilli</taxon>
        <taxon>Bacillales</taxon>
        <taxon>Staphylococcaceae</taxon>
        <taxon>Mammaliicoccus</taxon>
    </lineage>
</organism>
<keyword evidence="4 9" id="KW-0812">Transmembrane</keyword>
<feature type="transmembrane region" description="Helical" evidence="9">
    <location>
        <begin position="142"/>
        <end position="159"/>
    </location>
</feature>
<dbReference type="GO" id="GO:0009372">
    <property type="term" value="P:quorum sensing"/>
    <property type="evidence" value="ECO:0007669"/>
    <property type="project" value="UniProtKB-UniRule"/>
</dbReference>
<gene>
    <name evidence="10" type="primary">agrB</name>
    <name evidence="10" type="ORF">SAMEA4384403_00754</name>
</gene>
<keyword evidence="1 9" id="KW-1003">Cell membrane</keyword>
<keyword evidence="7" id="KW-0843">Virulence</keyword>
<feature type="transmembrane region" description="Helical" evidence="9">
    <location>
        <begin position="105"/>
        <end position="122"/>
    </location>
</feature>
<accession>A0A239YQV6</accession>
<dbReference type="GO" id="GO:0008233">
    <property type="term" value="F:peptidase activity"/>
    <property type="evidence" value="ECO:0007669"/>
    <property type="project" value="UniProtKB-UniRule"/>
</dbReference>
<dbReference type="EMBL" id="LT906462">
    <property type="protein sequence ID" value="SNV61581.1"/>
    <property type="molecule type" value="Genomic_DNA"/>
</dbReference>
<comment type="similarity">
    <text evidence="9">Belongs to the AgrB family.</text>
</comment>
<dbReference type="Pfam" id="PF04647">
    <property type="entry name" value="AgrB"/>
    <property type="match status" value="1"/>
</dbReference>
<evidence type="ECO:0000256" key="6">
    <source>
        <dbReference type="ARBA" id="ARBA00022989"/>
    </source>
</evidence>
<evidence type="ECO:0000256" key="9">
    <source>
        <dbReference type="HAMAP-Rule" id="MF_00784"/>
    </source>
</evidence>
<dbReference type="GO" id="GO:0006508">
    <property type="term" value="P:proteolysis"/>
    <property type="evidence" value="ECO:0007669"/>
    <property type="project" value="UniProtKB-KW"/>
</dbReference>
<keyword evidence="11" id="KW-1185">Reference proteome</keyword>
<dbReference type="HAMAP" id="MF_00784">
    <property type="entry name" value="AgrB"/>
    <property type="match status" value="1"/>
</dbReference>
<dbReference type="Proteomes" id="UP000242084">
    <property type="component" value="Chromosome 1"/>
</dbReference>
<evidence type="ECO:0000256" key="2">
    <source>
        <dbReference type="ARBA" id="ARBA00022654"/>
    </source>
</evidence>
<keyword evidence="5 9" id="KW-0378">Hydrolase</keyword>
<sequence>MYQPVQTQIDKIALRLQQSNDLDRITYLKVKYGLEVFVGNLMKTVVIYGSSLLCHVLIYTLIAHISYFVIRYFAFGAHAKSTFMCTVQSLIMFVAIPILIIELSISYWFMLTLAIIGYLIIIKYAPMGTRKHPILEEWKQGLRLKSILTASILIFISFFAKEPYQQLICLGLFLESLSLLPIFYKKEET</sequence>